<dbReference type="GO" id="GO:0000460">
    <property type="term" value="P:maturation of 5.8S rRNA"/>
    <property type="evidence" value="ECO:0007669"/>
    <property type="project" value="TreeGrafter"/>
</dbReference>
<evidence type="ECO:0000313" key="4">
    <source>
        <dbReference type="Proteomes" id="UP001164286"/>
    </source>
</evidence>
<evidence type="ECO:0000256" key="1">
    <source>
        <dbReference type="ARBA" id="ARBA00007462"/>
    </source>
</evidence>
<dbReference type="Pfam" id="PF07890">
    <property type="entry name" value="Rrp15p"/>
    <property type="match status" value="1"/>
</dbReference>
<dbReference type="EMBL" id="JAKWFO010000008">
    <property type="protein sequence ID" value="KAI9633976.1"/>
    <property type="molecule type" value="Genomic_DNA"/>
</dbReference>
<reference evidence="3" key="1">
    <citation type="journal article" date="2022" name="G3 (Bethesda)">
        <title>High quality genome of the basidiomycete yeast Dioszegia hungarica PDD-24b-2 isolated from cloud water.</title>
        <authorList>
            <person name="Jarrige D."/>
            <person name="Haridas S."/>
            <person name="Bleykasten-Grosshans C."/>
            <person name="Joly M."/>
            <person name="Nadalig T."/>
            <person name="Sancelme M."/>
            <person name="Vuilleumier S."/>
            <person name="Grigoriev I.V."/>
            <person name="Amato P."/>
            <person name="Bringel F."/>
        </authorList>
    </citation>
    <scope>NUCLEOTIDE SEQUENCE</scope>
    <source>
        <strain evidence="3">PDD-24b-2</strain>
    </source>
</reference>
<feature type="compositionally biased region" description="Basic residues" evidence="2">
    <location>
        <begin position="115"/>
        <end position="126"/>
    </location>
</feature>
<dbReference type="RefSeq" id="XP_052943753.1">
    <property type="nucleotide sequence ID" value="XM_053087633.1"/>
</dbReference>
<dbReference type="GO" id="GO:0000470">
    <property type="term" value="P:maturation of LSU-rRNA"/>
    <property type="evidence" value="ECO:0007669"/>
    <property type="project" value="TreeGrafter"/>
</dbReference>
<protein>
    <submittedName>
        <fullName evidence="3">Rrp15p-domain-containing protein</fullName>
    </submittedName>
</protein>
<dbReference type="GeneID" id="77726838"/>
<feature type="region of interest" description="Disordered" evidence="2">
    <location>
        <begin position="1"/>
        <end position="232"/>
    </location>
</feature>
<keyword evidence="4" id="KW-1185">Reference proteome</keyword>
<comment type="similarity">
    <text evidence="1">Belongs to the RRP15 family.</text>
</comment>
<proteinExistence type="inferred from homology"/>
<name>A0AA38LUJ3_9TREE</name>
<dbReference type="GO" id="GO:0030687">
    <property type="term" value="C:preribosome, large subunit precursor"/>
    <property type="evidence" value="ECO:0007669"/>
    <property type="project" value="TreeGrafter"/>
</dbReference>
<feature type="compositionally biased region" description="Acidic residues" evidence="2">
    <location>
        <begin position="78"/>
        <end position="105"/>
    </location>
</feature>
<sequence>MAPKSILKKPNASSSARKAPLAGNKRAEASTAGPSKPRGEGNGKPSGSKKPKQSISIAQKSGKGKGPAGKVVKKVVREDDDDDEDGDEDEDMEDDDDEDEVGTDEEIQRAQGKGGKVKPAVKRKRPTTADEFGSALTSLLSESTKPKDKKAITASTPLSALPTAPEPKAKKAKTTVQPILSLSRAKLPPTATTEKLERQAARAVKREKEEKEDRARVRDVVEGWSHAGPGEGEVIGGLEFEKGLRKTAQRGVIKLFNAILTASRNDETLAADDPASVIAKSAAAAGVKGYGKKDKGNIMGRGGKEELTKEGFLELVKKGAGR</sequence>
<dbReference type="AlphaFoldDB" id="A0AA38LUJ3"/>
<comment type="caution">
    <text evidence="3">The sequence shown here is derived from an EMBL/GenBank/DDBJ whole genome shotgun (WGS) entry which is preliminary data.</text>
</comment>
<gene>
    <name evidence="3" type="ORF">MKK02DRAFT_28710</name>
</gene>
<dbReference type="PANTHER" id="PTHR13245">
    <property type="entry name" value="RRP15-LIKE PROTEIN"/>
    <property type="match status" value="1"/>
</dbReference>
<evidence type="ECO:0000313" key="3">
    <source>
        <dbReference type="EMBL" id="KAI9633976.1"/>
    </source>
</evidence>
<dbReference type="InterPro" id="IPR012459">
    <property type="entry name" value="Rrp15"/>
</dbReference>
<dbReference type="PANTHER" id="PTHR13245:SF14">
    <property type="entry name" value="RRP15-LIKE PROTEIN"/>
    <property type="match status" value="1"/>
</dbReference>
<organism evidence="3 4">
    <name type="scientific">Dioszegia hungarica</name>
    <dbReference type="NCBI Taxonomy" id="4972"/>
    <lineage>
        <taxon>Eukaryota</taxon>
        <taxon>Fungi</taxon>
        <taxon>Dikarya</taxon>
        <taxon>Basidiomycota</taxon>
        <taxon>Agaricomycotina</taxon>
        <taxon>Tremellomycetes</taxon>
        <taxon>Tremellales</taxon>
        <taxon>Bulleribasidiaceae</taxon>
        <taxon>Dioszegia</taxon>
    </lineage>
</organism>
<evidence type="ECO:0000256" key="2">
    <source>
        <dbReference type="SAM" id="MobiDB-lite"/>
    </source>
</evidence>
<dbReference type="Proteomes" id="UP001164286">
    <property type="component" value="Unassembled WGS sequence"/>
</dbReference>
<feature type="compositionally biased region" description="Basic and acidic residues" evidence="2">
    <location>
        <begin position="194"/>
        <end position="221"/>
    </location>
</feature>
<accession>A0AA38LUJ3</accession>